<feature type="compositionally biased region" description="Low complexity" evidence="1">
    <location>
        <begin position="328"/>
        <end position="337"/>
    </location>
</feature>
<dbReference type="InParanoid" id="A0A7M7N081"/>
<dbReference type="GeneID" id="105436529"/>
<reference evidence="2" key="2">
    <citation type="submission" date="2021-01" db="UniProtKB">
        <authorList>
            <consortium name="EnsemblMetazoa"/>
        </authorList>
    </citation>
    <scope>IDENTIFICATION</scope>
</reference>
<reference evidence="3" key="1">
    <citation type="submission" date="2015-02" db="EMBL/GenBank/DDBJ databases">
        <title>Genome sequencing for Strongylocentrotus purpuratus.</title>
        <authorList>
            <person name="Murali S."/>
            <person name="Liu Y."/>
            <person name="Vee V."/>
            <person name="English A."/>
            <person name="Wang M."/>
            <person name="Skinner E."/>
            <person name="Han Y."/>
            <person name="Muzny D.M."/>
            <person name="Worley K.C."/>
            <person name="Gibbs R.A."/>
        </authorList>
    </citation>
    <scope>NUCLEOTIDE SEQUENCE</scope>
</reference>
<evidence type="ECO:0000256" key="1">
    <source>
        <dbReference type="SAM" id="MobiDB-lite"/>
    </source>
</evidence>
<protein>
    <submittedName>
        <fullName evidence="2">Uncharacterized protein</fullName>
    </submittedName>
</protein>
<accession>A0A7M7N081</accession>
<dbReference type="GO" id="GO:0005737">
    <property type="term" value="C:cytoplasm"/>
    <property type="evidence" value="ECO:0000318"/>
    <property type="project" value="GO_Central"/>
</dbReference>
<dbReference type="PANTHER" id="PTHR21844:SF2">
    <property type="entry name" value="PROLINE-RICH AKT1 SUBSTRATE 1"/>
    <property type="match status" value="1"/>
</dbReference>
<proteinExistence type="predicted"/>
<keyword evidence="3" id="KW-1185">Reference proteome</keyword>
<dbReference type="KEGG" id="spu:105436529"/>
<sequence>MGKLTCECLNINIHTKGEDLQPLDRTLLGLSIDQLREPFFERDIAEVQLDLGGVTEEQKYLVHKSTVGDWCIRTCVNCKTPSYATHATKGLERVLVNTRLVSDERRQESIQSLDTFSSLYKVVLGDSGEKSNSSSLVHPMTGNQEVIRKTVAQLQDHLNKYISREKLAMEERIRRYSEEQKAAFSNLQKRAYQDKNVMVGVILNAEERSLEDSLSDAMLDNTLTPPTTPITRPGAVQTRFAASDKLASSVPASRAPIRNFGPSMPIKSRPIPQQARRVQHSSVARSVPAHSAHRDITRTSSDADTMFDLEGFTQDEEPFFESDESSTDDNSLNDENLAPPMTRDRVLHEYATSVPISMPMWKKEKHSFEEVAEEKVPMPEPDRMVASMRALSFSVNDGTEMFGDLPRPRLNTVGEVPIKKGSRKL</sequence>
<dbReference type="Pfam" id="PF15798">
    <property type="entry name" value="PRAS"/>
    <property type="match status" value="1"/>
</dbReference>
<dbReference type="InterPro" id="IPR026682">
    <property type="entry name" value="AKT1S1"/>
</dbReference>
<evidence type="ECO:0000313" key="3">
    <source>
        <dbReference type="Proteomes" id="UP000007110"/>
    </source>
</evidence>
<dbReference type="RefSeq" id="XP_030829371.1">
    <property type="nucleotide sequence ID" value="XM_030973511.1"/>
</dbReference>
<dbReference type="Proteomes" id="UP000007110">
    <property type="component" value="Unassembled WGS sequence"/>
</dbReference>
<dbReference type="GO" id="GO:1904262">
    <property type="term" value="P:negative regulation of TORC1 signaling"/>
    <property type="evidence" value="ECO:0000318"/>
    <property type="project" value="GO_Central"/>
</dbReference>
<name>A0A7M7N081_STRPU</name>
<evidence type="ECO:0000313" key="2">
    <source>
        <dbReference type="EnsemblMetazoa" id="XP_030829365"/>
    </source>
</evidence>
<dbReference type="GO" id="GO:0048011">
    <property type="term" value="P:neurotrophin TRK receptor signaling pathway"/>
    <property type="evidence" value="ECO:0007669"/>
    <property type="project" value="InterPro"/>
</dbReference>
<dbReference type="OMA" id="QIPHEED"/>
<dbReference type="RefSeq" id="XP_030829365.1">
    <property type="nucleotide sequence ID" value="XM_030973505.1"/>
</dbReference>
<dbReference type="PANTHER" id="PTHR21844">
    <property type="entry name" value="AKT1 SUBSTRATE 1 PROTEIN"/>
    <property type="match status" value="1"/>
</dbReference>
<organism evidence="2 3">
    <name type="scientific">Strongylocentrotus purpuratus</name>
    <name type="common">Purple sea urchin</name>
    <dbReference type="NCBI Taxonomy" id="7668"/>
    <lineage>
        <taxon>Eukaryota</taxon>
        <taxon>Metazoa</taxon>
        <taxon>Echinodermata</taxon>
        <taxon>Eleutherozoa</taxon>
        <taxon>Echinozoa</taxon>
        <taxon>Echinoidea</taxon>
        <taxon>Euechinoidea</taxon>
        <taxon>Echinacea</taxon>
        <taxon>Camarodonta</taxon>
        <taxon>Echinidea</taxon>
        <taxon>Strongylocentrotidae</taxon>
        <taxon>Strongylocentrotus</taxon>
    </lineage>
</organism>
<dbReference type="AlphaFoldDB" id="A0A7M7N081"/>
<feature type="region of interest" description="Disordered" evidence="1">
    <location>
        <begin position="319"/>
        <end position="339"/>
    </location>
</feature>
<dbReference type="EnsemblMetazoa" id="XM_030973511">
    <property type="protein sequence ID" value="XP_030829371"/>
    <property type="gene ID" value="LOC105436529"/>
</dbReference>
<feature type="region of interest" description="Disordered" evidence="1">
    <location>
        <begin position="246"/>
        <end position="298"/>
    </location>
</feature>
<dbReference type="EnsemblMetazoa" id="XM_030973505">
    <property type="protein sequence ID" value="XP_030829365"/>
    <property type="gene ID" value="LOC105436529"/>
</dbReference>